<reference evidence="2 3" key="1">
    <citation type="submission" date="2019-05" db="EMBL/GenBank/DDBJ databases">
        <title>Emergence of the Ug99 lineage of the wheat stem rust pathogen through somatic hybridization.</title>
        <authorList>
            <person name="Li F."/>
            <person name="Upadhyaya N.M."/>
            <person name="Sperschneider J."/>
            <person name="Matny O."/>
            <person name="Nguyen-Phuc H."/>
            <person name="Mago R."/>
            <person name="Raley C."/>
            <person name="Miller M.E."/>
            <person name="Silverstein K.A.T."/>
            <person name="Henningsen E."/>
            <person name="Hirsch C.D."/>
            <person name="Visser B."/>
            <person name="Pretorius Z.A."/>
            <person name="Steffenson B.J."/>
            <person name="Schwessinger B."/>
            <person name="Dodds P.N."/>
            <person name="Figueroa M."/>
        </authorList>
    </citation>
    <scope>NUCLEOTIDE SEQUENCE [LARGE SCALE GENOMIC DNA]</scope>
    <source>
        <strain evidence="2">21-0</strain>
    </source>
</reference>
<dbReference type="EMBL" id="VSWC01000157">
    <property type="protein sequence ID" value="KAA1075274.1"/>
    <property type="molecule type" value="Genomic_DNA"/>
</dbReference>
<sequence>MCAVRSPQQVTSSSRSSRGRLLNPSLECSSSIWGFRGPDTHPGARASSALALRAVCVVPVPRFKSSHRVRIRLRFVLNKIDRPGFLGRGRMLVLISKHPRRCQKRIRYQYQRRHRRKISLLRIS</sequence>
<protein>
    <submittedName>
        <fullName evidence="2">Uncharacterized protein</fullName>
    </submittedName>
</protein>
<evidence type="ECO:0000313" key="3">
    <source>
        <dbReference type="Proteomes" id="UP000324748"/>
    </source>
</evidence>
<keyword evidence="3" id="KW-1185">Reference proteome</keyword>
<feature type="compositionally biased region" description="Polar residues" evidence="1">
    <location>
        <begin position="1"/>
        <end position="11"/>
    </location>
</feature>
<evidence type="ECO:0000313" key="2">
    <source>
        <dbReference type="EMBL" id="KAA1075274.1"/>
    </source>
</evidence>
<name>A0A5B0MH17_PUCGR</name>
<feature type="compositionally biased region" description="Low complexity" evidence="1">
    <location>
        <begin position="12"/>
        <end position="22"/>
    </location>
</feature>
<organism evidence="2 3">
    <name type="scientific">Puccinia graminis f. sp. tritici</name>
    <dbReference type="NCBI Taxonomy" id="56615"/>
    <lineage>
        <taxon>Eukaryota</taxon>
        <taxon>Fungi</taxon>
        <taxon>Dikarya</taxon>
        <taxon>Basidiomycota</taxon>
        <taxon>Pucciniomycotina</taxon>
        <taxon>Pucciniomycetes</taxon>
        <taxon>Pucciniales</taxon>
        <taxon>Pucciniaceae</taxon>
        <taxon>Puccinia</taxon>
    </lineage>
</organism>
<accession>A0A5B0MH17</accession>
<dbReference type="AlphaFoldDB" id="A0A5B0MH17"/>
<feature type="region of interest" description="Disordered" evidence="1">
    <location>
        <begin position="1"/>
        <end position="22"/>
    </location>
</feature>
<evidence type="ECO:0000256" key="1">
    <source>
        <dbReference type="SAM" id="MobiDB-lite"/>
    </source>
</evidence>
<dbReference type="Proteomes" id="UP000324748">
    <property type="component" value="Unassembled WGS sequence"/>
</dbReference>
<comment type="caution">
    <text evidence="2">The sequence shown here is derived from an EMBL/GenBank/DDBJ whole genome shotgun (WGS) entry which is preliminary data.</text>
</comment>
<proteinExistence type="predicted"/>
<gene>
    <name evidence="2" type="ORF">PGT21_032625</name>
</gene>